<evidence type="ECO:0000313" key="3">
    <source>
        <dbReference type="Proteomes" id="UP000294911"/>
    </source>
</evidence>
<keyword evidence="1" id="KW-1133">Transmembrane helix</keyword>
<sequence length="429" mass="47884">MAWWGWVAIGVGVAIVVWLLLRSVLLDEVRLHRRQLAGLASRSGWRYYAGAHGALAFLHGAPFERGASRSANHLLIGNDRGRTVGVLEVAWRYAATTGSGFDGHASAALIELPSPQPELVVRAQGSGADMLDRIGVRDLQLESVQFNQAFQLKTEVDRFAYDVLHPRMMEWLLANMPRELSLRIDGPLLVVWRNGGLAGPTEAEKLLWFAQEIRDRLPDFLWSRTWQPRLGQTHTPLSAIPQWAFGPVPTDIPLNVHTVQHRGYTVEVFEQYNTKLLGTKPHWAVSAQVFVPVLWPTAVVRSRQYAGIKPGAQGADFTDRIPLNDPRFERMFAVGSPNPAFTGDLLHPDFRQWLAGDQRIAGTQLVTITGLVEQDRHNPQAHHRGMLIICRPGRISDPGLVTNLLEVACDATERVPKPAFQHTEQRLPS</sequence>
<keyword evidence="1" id="KW-0812">Transmembrane</keyword>
<accession>A0A4R2R2D1</accession>
<proteinExistence type="predicted"/>
<dbReference type="RefSeq" id="WP_132874824.1">
    <property type="nucleotide sequence ID" value="NZ_SLXQ01000001.1"/>
</dbReference>
<dbReference type="EMBL" id="SLXQ01000001">
    <property type="protein sequence ID" value="TCP56177.1"/>
    <property type="molecule type" value="Genomic_DNA"/>
</dbReference>
<name>A0A4R2R2D1_9PSEU</name>
<evidence type="ECO:0000256" key="1">
    <source>
        <dbReference type="SAM" id="Phobius"/>
    </source>
</evidence>
<organism evidence="2 3">
    <name type="scientific">Tamaricihabitans halophyticus</name>
    <dbReference type="NCBI Taxonomy" id="1262583"/>
    <lineage>
        <taxon>Bacteria</taxon>
        <taxon>Bacillati</taxon>
        <taxon>Actinomycetota</taxon>
        <taxon>Actinomycetes</taxon>
        <taxon>Pseudonocardiales</taxon>
        <taxon>Pseudonocardiaceae</taxon>
        <taxon>Tamaricihabitans</taxon>
    </lineage>
</organism>
<protein>
    <submittedName>
        <fullName evidence="2">Uncharacterized protein</fullName>
    </submittedName>
</protein>
<dbReference type="AlphaFoldDB" id="A0A4R2R2D1"/>
<dbReference type="OrthoDB" id="3429251at2"/>
<gene>
    <name evidence="2" type="ORF">EV191_101117</name>
</gene>
<evidence type="ECO:0000313" key="2">
    <source>
        <dbReference type="EMBL" id="TCP56177.1"/>
    </source>
</evidence>
<dbReference type="Proteomes" id="UP000294911">
    <property type="component" value="Unassembled WGS sequence"/>
</dbReference>
<keyword evidence="1" id="KW-0472">Membrane</keyword>
<feature type="transmembrane region" description="Helical" evidence="1">
    <location>
        <begin position="6"/>
        <end position="25"/>
    </location>
</feature>
<reference evidence="2 3" key="1">
    <citation type="submission" date="2019-03" db="EMBL/GenBank/DDBJ databases">
        <title>Genomic Encyclopedia of Type Strains, Phase IV (KMG-IV): sequencing the most valuable type-strain genomes for metagenomic binning, comparative biology and taxonomic classification.</title>
        <authorList>
            <person name="Goeker M."/>
        </authorList>
    </citation>
    <scope>NUCLEOTIDE SEQUENCE [LARGE SCALE GENOMIC DNA]</scope>
    <source>
        <strain evidence="2 3">DSM 45765</strain>
    </source>
</reference>
<comment type="caution">
    <text evidence="2">The sequence shown here is derived from an EMBL/GenBank/DDBJ whole genome shotgun (WGS) entry which is preliminary data.</text>
</comment>
<keyword evidence="3" id="KW-1185">Reference proteome</keyword>